<dbReference type="RefSeq" id="WP_309853234.1">
    <property type="nucleotide sequence ID" value="NZ_JAVDQJ010000004.1"/>
</dbReference>
<evidence type="ECO:0000313" key="2">
    <source>
        <dbReference type="Proteomes" id="UP001185331"/>
    </source>
</evidence>
<evidence type="ECO:0000313" key="1">
    <source>
        <dbReference type="EMBL" id="MDR6218711.1"/>
    </source>
</evidence>
<dbReference type="AlphaFoldDB" id="A0AAE3XCD3"/>
<protein>
    <submittedName>
        <fullName evidence="1">Uncharacterized protein</fullName>
    </submittedName>
</protein>
<name>A0AAE3XCD3_9DEIO</name>
<proteinExistence type="predicted"/>
<accession>A0AAE3XCD3</accession>
<reference evidence="1" key="1">
    <citation type="submission" date="2023-07" db="EMBL/GenBank/DDBJ databases">
        <title>Sorghum-associated microbial communities from plants grown in Nebraska, USA.</title>
        <authorList>
            <person name="Schachtman D."/>
        </authorList>
    </citation>
    <scope>NUCLEOTIDE SEQUENCE</scope>
    <source>
        <strain evidence="1">BE330</strain>
    </source>
</reference>
<gene>
    <name evidence="1" type="ORF">J2Y00_002308</name>
</gene>
<comment type="caution">
    <text evidence="1">The sequence shown here is derived from an EMBL/GenBank/DDBJ whole genome shotgun (WGS) entry which is preliminary data.</text>
</comment>
<dbReference type="Proteomes" id="UP001185331">
    <property type="component" value="Unassembled WGS sequence"/>
</dbReference>
<sequence length="217" mass="22859">MTSRTAALTALDFTIRTFSAEIVHDESDPRGRWGEGRAEQRRGVLGPAASQLARDAHVALRALEQDPDVQTEADADAATQRLARTLETQYGTPDGHVRHALAALSFTGARVAWADVEACGPGVTVAFGDRCWASVTAAETRDLIGALRAGTAALVIAEHEHEVSATSLHCVVDAQAATLYVGRLVDYSQPTGVTCVLSPAEQAAFADRLEAALRGAA</sequence>
<organism evidence="1 2">
    <name type="scientific">Deinococcus soli</name>
    <name type="common">ex Cha et al. 2016</name>
    <dbReference type="NCBI Taxonomy" id="1309411"/>
    <lineage>
        <taxon>Bacteria</taxon>
        <taxon>Thermotogati</taxon>
        <taxon>Deinococcota</taxon>
        <taxon>Deinococci</taxon>
        <taxon>Deinococcales</taxon>
        <taxon>Deinococcaceae</taxon>
        <taxon>Deinococcus</taxon>
    </lineage>
</organism>
<dbReference type="EMBL" id="JAVDQK010000005">
    <property type="protein sequence ID" value="MDR6218711.1"/>
    <property type="molecule type" value="Genomic_DNA"/>
</dbReference>